<organism evidence="1 2">
    <name type="scientific">Saccharomonospora amisosensis</name>
    <dbReference type="NCBI Taxonomy" id="1128677"/>
    <lineage>
        <taxon>Bacteria</taxon>
        <taxon>Bacillati</taxon>
        <taxon>Actinomycetota</taxon>
        <taxon>Actinomycetes</taxon>
        <taxon>Pseudonocardiales</taxon>
        <taxon>Pseudonocardiaceae</taxon>
        <taxon>Saccharomonospora</taxon>
    </lineage>
</organism>
<reference evidence="1 2" key="1">
    <citation type="submission" date="2020-03" db="EMBL/GenBank/DDBJ databases">
        <title>Sequencing the genomes of 1000 actinobacteria strains.</title>
        <authorList>
            <person name="Klenk H.-P."/>
        </authorList>
    </citation>
    <scope>NUCLEOTIDE SEQUENCE [LARGE SCALE GENOMIC DNA]</scope>
    <source>
        <strain evidence="1 2">DSM 45685</strain>
    </source>
</reference>
<dbReference type="PANTHER" id="PTHR11014:SF63">
    <property type="entry name" value="METALLOPEPTIDASE, PUTATIVE (AFU_ORTHOLOGUE AFUA_6G09600)-RELATED"/>
    <property type="match status" value="1"/>
</dbReference>
<evidence type="ECO:0000313" key="2">
    <source>
        <dbReference type="Proteomes" id="UP000545493"/>
    </source>
</evidence>
<dbReference type="InterPro" id="IPR002933">
    <property type="entry name" value="Peptidase_M20"/>
</dbReference>
<dbReference type="Proteomes" id="UP000545493">
    <property type="component" value="Unassembled WGS sequence"/>
</dbReference>
<gene>
    <name evidence="1" type="ORF">FHU38_003051</name>
</gene>
<comment type="caution">
    <text evidence="1">The sequence shown here is derived from an EMBL/GenBank/DDBJ whole genome shotgun (WGS) entry which is preliminary data.</text>
</comment>
<keyword evidence="1" id="KW-0645">Protease</keyword>
<proteinExistence type="predicted"/>
<evidence type="ECO:0000313" key="1">
    <source>
        <dbReference type="EMBL" id="NIJ12707.1"/>
    </source>
</evidence>
<dbReference type="PANTHER" id="PTHR11014">
    <property type="entry name" value="PEPTIDASE M20 FAMILY MEMBER"/>
    <property type="match status" value="1"/>
</dbReference>
<accession>A0A7X5UR74</accession>
<dbReference type="Gene3D" id="3.40.630.10">
    <property type="entry name" value="Zn peptidases"/>
    <property type="match status" value="1"/>
</dbReference>
<name>A0A7X5UR74_9PSEU</name>
<keyword evidence="2" id="KW-1185">Reference proteome</keyword>
<dbReference type="EMBL" id="JAAOYM010000001">
    <property type="protein sequence ID" value="NIJ12707.1"/>
    <property type="molecule type" value="Genomic_DNA"/>
</dbReference>
<dbReference type="GO" id="GO:0004180">
    <property type="term" value="F:carboxypeptidase activity"/>
    <property type="evidence" value="ECO:0007669"/>
    <property type="project" value="UniProtKB-KW"/>
</dbReference>
<dbReference type="InterPro" id="IPR017439">
    <property type="entry name" value="Amidohydrolase"/>
</dbReference>
<dbReference type="Pfam" id="PF01546">
    <property type="entry name" value="Peptidase_M20"/>
    <property type="match status" value="1"/>
</dbReference>
<keyword evidence="1" id="KW-0121">Carboxypeptidase</keyword>
<dbReference type="SUPFAM" id="SSF53187">
    <property type="entry name" value="Zn-dependent exopeptidases"/>
    <property type="match status" value="1"/>
</dbReference>
<sequence length="121" mass="12641">MLSNGPGPDVLPRADIDALPVEERTGLDYASTVRAVETDGREVPVMHACGHDMHAAWLLGAAALLAGRPQLWSATVLVAFQPGEESGGGARGMIADGLFERAGKPDVVLGQHVPPHRRAGC</sequence>
<protein>
    <submittedName>
        <fullName evidence="1">Metal-dependent amidase/aminoacylase/carboxypeptidase family protein</fullName>
    </submittedName>
</protein>
<dbReference type="AlphaFoldDB" id="A0A7X5UR74"/>
<keyword evidence="1" id="KW-0378">Hydrolase</keyword>